<evidence type="ECO:0000313" key="1">
    <source>
        <dbReference type="EMBL" id="KAJ2989202.1"/>
    </source>
</evidence>
<name>A0ACC1PBI0_9PEZI</name>
<organism evidence="1 2">
    <name type="scientific">Xylaria curta</name>
    <dbReference type="NCBI Taxonomy" id="42375"/>
    <lineage>
        <taxon>Eukaryota</taxon>
        <taxon>Fungi</taxon>
        <taxon>Dikarya</taxon>
        <taxon>Ascomycota</taxon>
        <taxon>Pezizomycotina</taxon>
        <taxon>Sordariomycetes</taxon>
        <taxon>Xylariomycetidae</taxon>
        <taxon>Xylariales</taxon>
        <taxon>Xylariaceae</taxon>
        <taxon>Xylaria</taxon>
    </lineage>
</organism>
<protein>
    <submittedName>
        <fullName evidence="1">Uncharacterized protein</fullName>
    </submittedName>
</protein>
<dbReference type="EMBL" id="JAPDGR010000555">
    <property type="protein sequence ID" value="KAJ2989202.1"/>
    <property type="molecule type" value="Genomic_DNA"/>
</dbReference>
<comment type="caution">
    <text evidence="1">The sequence shown here is derived from an EMBL/GenBank/DDBJ whole genome shotgun (WGS) entry which is preliminary data.</text>
</comment>
<sequence length="199" mass="21692">MSDAQAKTKTAIQGYGGIWQVEICSFASGALDVVLDELGPSMNRDTCQWLATIVGIAFSTVQTRGMTDQIDDRLRGWPPFIPARRRQLCLLVNSIDNGPNSIAQDVGVIHHTVSELVIEHDVVVVMHSISGTTGGTALKSLIKDTCLVKELKGRVVGLIYVVAFLVPEEFQHSPRGTRDKTVPARNIDLEVSATRFLPP</sequence>
<dbReference type="Proteomes" id="UP001143856">
    <property type="component" value="Unassembled WGS sequence"/>
</dbReference>
<evidence type="ECO:0000313" key="2">
    <source>
        <dbReference type="Proteomes" id="UP001143856"/>
    </source>
</evidence>
<keyword evidence="2" id="KW-1185">Reference proteome</keyword>
<accession>A0ACC1PBI0</accession>
<proteinExistence type="predicted"/>
<gene>
    <name evidence="1" type="ORF">NUW58_g3590</name>
</gene>
<reference evidence="1" key="1">
    <citation type="submission" date="2022-10" db="EMBL/GenBank/DDBJ databases">
        <title>Genome Sequence of Xylaria curta.</title>
        <authorList>
            <person name="Buettner E."/>
        </authorList>
    </citation>
    <scope>NUCLEOTIDE SEQUENCE</scope>
    <source>
        <strain evidence="1">Babe10</strain>
    </source>
</reference>